<dbReference type="OrthoDB" id="2055915at2"/>
<keyword evidence="1" id="KW-0812">Transmembrane</keyword>
<dbReference type="Proteomes" id="UP000306888">
    <property type="component" value="Unassembled WGS sequence"/>
</dbReference>
<sequence length="38" mass="4251">MTSYAMFFLGLGATILWGGLIVTLVINFKNEKMQNEAK</sequence>
<proteinExistence type="predicted"/>
<keyword evidence="3" id="KW-1185">Reference proteome</keyword>
<organism evidence="2 3">
    <name type="scientific">Clostridium sartagoforme</name>
    <dbReference type="NCBI Taxonomy" id="84031"/>
    <lineage>
        <taxon>Bacteria</taxon>
        <taxon>Bacillati</taxon>
        <taxon>Bacillota</taxon>
        <taxon>Clostridia</taxon>
        <taxon>Eubacteriales</taxon>
        <taxon>Clostridiaceae</taxon>
        <taxon>Clostridium</taxon>
    </lineage>
</organism>
<dbReference type="RefSeq" id="WP_136003676.1">
    <property type="nucleotide sequence ID" value="NZ_SRYR01000001.1"/>
</dbReference>
<evidence type="ECO:0000313" key="2">
    <source>
        <dbReference type="EMBL" id="TGY43416.1"/>
    </source>
</evidence>
<name>A0A4S2DM72_9CLOT</name>
<accession>A0A4S2DM72</accession>
<keyword evidence="1" id="KW-0472">Membrane</keyword>
<dbReference type="AlphaFoldDB" id="A0A4S2DM72"/>
<evidence type="ECO:0000256" key="1">
    <source>
        <dbReference type="SAM" id="Phobius"/>
    </source>
</evidence>
<gene>
    <name evidence="2" type="ORF">E5347_01000</name>
</gene>
<feature type="transmembrane region" description="Helical" evidence="1">
    <location>
        <begin position="6"/>
        <end position="28"/>
    </location>
</feature>
<comment type="caution">
    <text evidence="2">The sequence shown here is derived from an EMBL/GenBank/DDBJ whole genome shotgun (WGS) entry which is preliminary data.</text>
</comment>
<reference evidence="2 3" key="1">
    <citation type="submission" date="2019-04" db="EMBL/GenBank/DDBJ databases">
        <title>Microbes associate with the intestines of laboratory mice.</title>
        <authorList>
            <person name="Navarre W."/>
            <person name="Wong E."/>
            <person name="Huang K."/>
            <person name="Tropini C."/>
            <person name="Ng K."/>
            <person name="Yu B."/>
        </authorList>
    </citation>
    <scope>NUCLEOTIDE SEQUENCE [LARGE SCALE GENOMIC DNA]</scope>
    <source>
        <strain evidence="2 3">NM50_B9-20</strain>
    </source>
</reference>
<keyword evidence="1" id="KW-1133">Transmembrane helix</keyword>
<protein>
    <submittedName>
        <fullName evidence="2">MetS family NSS transporter small subunit</fullName>
    </submittedName>
</protein>
<dbReference type="EMBL" id="SRYR01000001">
    <property type="protein sequence ID" value="TGY43416.1"/>
    <property type="molecule type" value="Genomic_DNA"/>
</dbReference>
<dbReference type="NCBIfam" id="NF033493">
    <property type="entry name" value="MetS_like_NSS"/>
    <property type="match status" value="1"/>
</dbReference>
<evidence type="ECO:0000313" key="3">
    <source>
        <dbReference type="Proteomes" id="UP000306888"/>
    </source>
</evidence>